<feature type="domain" description="SET" evidence="3">
    <location>
        <begin position="280"/>
        <end position="408"/>
    </location>
</feature>
<sequence length="954" mass="105329">MTERPLSIPTQSAASNQIASHSTGSVFANDALTTVTESVDEEEPYTIKCICDYNDDDGNTIYCEKCDTWQHIECFYPGRVEDASKAEFDHSCIDCNPRRLDLNRIDATERQRSQRYIKASNDINKQKRPPSKSHKKKLKPVELQVNGHHDRDGQGPQDHHPTTKKSKGHRSNSSVSKRSPPYNSRTHSNGLPPSPAHTPPDLHRGHEVHGYSDHFAALFDNETSLDTTMSNKFANLGVPDTLARWLQDPEKLQADVGIEDRHKIMTNVKGNIDVGTLIWPDLQVKTTPVRDSDRDLRYRSLITQQPIIKSDRVGELNGLVGFQRDFNDADKPPEGYSHSRPFVFYVPRLPLFIDTRTEGSICRYVRRSCRANTGLETFIDPRRGSQYHFWLVSERSISANEQITIPWDFRFPKKYESRFLHFMNLSDEDGEHFDKPLTEEEYEMLSGTINLVLSDYGGCACGLRSDCAFARFHQDYHSRLQAQPNGAKSKKGRKPRQSHISPTGTNHATNSRAASEGHPEQYDDDDRRSVSGSSRSKPNSRDLTPLHGVGGISASLQVSDREKRKLAMVEESFKKMEQVQPPRKKKKADPAAHTTPTTSKPRQKSTARPQAQPQTSTTNNSRKPQYVDTGTSRRQSISSYSIVSPNGAFSATGEDARSVPSGSRNASSGPRPSYVDSAMQTDPEENAWYSPPVHRKAPWKPSVPIGVRLLKNRRKLKLEQQLQQTTAAMGTSLAIFPTVAMDVDSVADIKHRPESPVDARGRPGSVGSSSASVDNSGSADVTMTDSPTIVTKPLPPPWHGQTNNNTSSNSTTGHWPTDLHVQMPPTPNFSVPNMSGTMSSSGTPLSASGSVLQSPFGTTHLQDGVAFNSPLNGAMPAISPVKAKKKMSLSDYKLKNARKADPAAKTSAGSSPTVAPAMLKPSLANIDEFSTPRLPASETPAEKKPDHMDTTGTM</sequence>
<feature type="compositionally biased region" description="Basic and acidic residues" evidence="2">
    <location>
        <begin position="515"/>
        <end position="529"/>
    </location>
</feature>
<keyword evidence="1" id="KW-0156">Chromatin regulator</keyword>
<reference evidence="4" key="1">
    <citation type="journal article" date="2021" name="IMA Fungus">
        <title>Genomic characterization of three marine fungi, including Emericellopsis atlantica sp. nov. with signatures of a generalist lifestyle and marine biomass degradation.</title>
        <authorList>
            <person name="Hagestad O.C."/>
            <person name="Hou L."/>
            <person name="Andersen J.H."/>
            <person name="Hansen E.H."/>
            <person name="Altermark B."/>
            <person name="Li C."/>
            <person name="Kuhnert E."/>
            <person name="Cox R.J."/>
            <person name="Crous P.W."/>
            <person name="Spatafora J.W."/>
            <person name="Lail K."/>
            <person name="Amirebrahimi M."/>
            <person name="Lipzen A."/>
            <person name="Pangilinan J."/>
            <person name="Andreopoulos W."/>
            <person name="Hayes R.D."/>
            <person name="Ng V."/>
            <person name="Grigoriev I.V."/>
            <person name="Jackson S.A."/>
            <person name="Sutton T.D.S."/>
            <person name="Dobson A.D.W."/>
            <person name="Rama T."/>
        </authorList>
    </citation>
    <scope>NUCLEOTIDE SEQUENCE</scope>
    <source>
        <strain evidence="4">TRa3180A</strain>
    </source>
</reference>
<feature type="region of interest" description="Disordered" evidence="2">
    <location>
        <begin position="896"/>
        <end position="954"/>
    </location>
</feature>
<gene>
    <name evidence="4" type="ORF">BJ878DRAFT_134653</name>
</gene>
<evidence type="ECO:0000313" key="5">
    <source>
        <dbReference type="Proteomes" id="UP000887226"/>
    </source>
</evidence>
<comment type="caution">
    <text evidence="4">The sequence shown here is derived from an EMBL/GenBank/DDBJ whole genome shotgun (WGS) entry which is preliminary data.</text>
</comment>
<feature type="compositionally biased region" description="Polar residues" evidence="2">
    <location>
        <begin position="171"/>
        <end position="191"/>
    </location>
</feature>
<dbReference type="SUPFAM" id="SSF82199">
    <property type="entry name" value="SET domain"/>
    <property type="match status" value="1"/>
</dbReference>
<feature type="compositionally biased region" description="Basic and acidic residues" evidence="2">
    <location>
        <begin position="752"/>
        <end position="761"/>
    </location>
</feature>
<feature type="region of interest" description="Disordered" evidence="2">
    <location>
        <begin position="1"/>
        <end position="20"/>
    </location>
</feature>
<keyword evidence="5" id="KW-1185">Reference proteome</keyword>
<feature type="compositionally biased region" description="Low complexity" evidence="2">
    <location>
        <begin position="765"/>
        <end position="781"/>
    </location>
</feature>
<dbReference type="SUPFAM" id="SSF57903">
    <property type="entry name" value="FYVE/PHD zinc finger"/>
    <property type="match status" value="1"/>
</dbReference>
<accession>A0A9P8CIB7</accession>
<feature type="region of interest" description="Disordered" evidence="2">
    <location>
        <begin position="480"/>
        <end position="678"/>
    </location>
</feature>
<name>A0A9P8CIB7_9HELO</name>
<feature type="compositionally biased region" description="Basic and acidic residues" evidence="2">
    <location>
        <begin position="940"/>
        <end position="954"/>
    </location>
</feature>
<dbReference type="AlphaFoldDB" id="A0A9P8CIB7"/>
<dbReference type="OrthoDB" id="1928087at2759"/>
<dbReference type="InterPro" id="IPR013083">
    <property type="entry name" value="Znf_RING/FYVE/PHD"/>
</dbReference>
<evidence type="ECO:0000256" key="2">
    <source>
        <dbReference type="SAM" id="MobiDB-lite"/>
    </source>
</evidence>
<proteinExistence type="predicted"/>
<feature type="compositionally biased region" description="Polar residues" evidence="2">
    <location>
        <begin position="498"/>
        <end position="513"/>
    </location>
</feature>
<dbReference type="GO" id="GO:0006355">
    <property type="term" value="P:regulation of DNA-templated transcription"/>
    <property type="evidence" value="ECO:0007669"/>
    <property type="project" value="TreeGrafter"/>
</dbReference>
<dbReference type="SMART" id="SM00317">
    <property type="entry name" value="SET"/>
    <property type="match status" value="1"/>
</dbReference>
<dbReference type="GO" id="GO:0034967">
    <property type="term" value="C:Set3 complex"/>
    <property type="evidence" value="ECO:0007669"/>
    <property type="project" value="TreeGrafter"/>
</dbReference>
<dbReference type="InterPro" id="IPR046341">
    <property type="entry name" value="SET_dom_sf"/>
</dbReference>
<dbReference type="InterPro" id="IPR011011">
    <property type="entry name" value="Znf_FYVE_PHD"/>
</dbReference>
<dbReference type="Proteomes" id="UP000887226">
    <property type="component" value="Unassembled WGS sequence"/>
</dbReference>
<dbReference type="PANTHER" id="PTHR46462:SF3">
    <property type="entry name" value="UPSET, ISOFORM A"/>
    <property type="match status" value="1"/>
</dbReference>
<feature type="compositionally biased region" description="Basic residues" evidence="2">
    <location>
        <begin position="488"/>
        <end position="497"/>
    </location>
</feature>
<feature type="compositionally biased region" description="Basic and acidic residues" evidence="2">
    <location>
        <begin position="559"/>
        <end position="577"/>
    </location>
</feature>
<dbReference type="EMBL" id="MU253763">
    <property type="protein sequence ID" value="KAG9247782.1"/>
    <property type="molecule type" value="Genomic_DNA"/>
</dbReference>
<evidence type="ECO:0000256" key="1">
    <source>
        <dbReference type="ARBA" id="ARBA00022853"/>
    </source>
</evidence>
<dbReference type="PANTHER" id="PTHR46462">
    <property type="entry name" value="UPSET, ISOFORM A"/>
    <property type="match status" value="1"/>
</dbReference>
<dbReference type="Gene3D" id="2.170.270.10">
    <property type="entry name" value="SET domain"/>
    <property type="match status" value="1"/>
</dbReference>
<dbReference type="Gene3D" id="3.30.40.10">
    <property type="entry name" value="Zinc/RING finger domain, C3HC4 (zinc finger)"/>
    <property type="match status" value="1"/>
</dbReference>
<dbReference type="PROSITE" id="PS50280">
    <property type="entry name" value="SET"/>
    <property type="match status" value="1"/>
</dbReference>
<feature type="region of interest" description="Disordered" evidence="2">
    <location>
        <begin position="752"/>
        <end position="815"/>
    </location>
</feature>
<feature type="compositionally biased region" description="Polar residues" evidence="2">
    <location>
        <begin position="594"/>
        <end position="649"/>
    </location>
</feature>
<feature type="compositionally biased region" description="Basic and acidic residues" evidence="2">
    <location>
        <begin position="147"/>
        <end position="161"/>
    </location>
</feature>
<feature type="region of interest" description="Disordered" evidence="2">
    <location>
        <begin position="106"/>
        <end position="207"/>
    </location>
</feature>
<evidence type="ECO:0000313" key="4">
    <source>
        <dbReference type="EMBL" id="KAG9247782.1"/>
    </source>
</evidence>
<dbReference type="Pfam" id="PF00856">
    <property type="entry name" value="SET"/>
    <property type="match status" value="1"/>
</dbReference>
<dbReference type="InterPro" id="IPR001214">
    <property type="entry name" value="SET_dom"/>
</dbReference>
<protein>
    <recommendedName>
        <fullName evidence="3">SET domain-containing protein</fullName>
    </recommendedName>
</protein>
<feature type="compositionally biased region" description="Polar residues" evidence="2">
    <location>
        <begin position="8"/>
        <end position="20"/>
    </location>
</feature>
<evidence type="ECO:0000259" key="3">
    <source>
        <dbReference type="PROSITE" id="PS50280"/>
    </source>
</evidence>
<feature type="compositionally biased region" description="Polar residues" evidence="2">
    <location>
        <begin position="660"/>
        <end position="670"/>
    </location>
</feature>
<organism evidence="4 5">
    <name type="scientific">Calycina marina</name>
    <dbReference type="NCBI Taxonomy" id="1763456"/>
    <lineage>
        <taxon>Eukaryota</taxon>
        <taxon>Fungi</taxon>
        <taxon>Dikarya</taxon>
        <taxon>Ascomycota</taxon>
        <taxon>Pezizomycotina</taxon>
        <taxon>Leotiomycetes</taxon>
        <taxon>Helotiales</taxon>
        <taxon>Pezizellaceae</taxon>
        <taxon>Calycina</taxon>
    </lineage>
</organism>
<dbReference type="GO" id="GO:0070210">
    <property type="term" value="C:Rpd3L-Expanded complex"/>
    <property type="evidence" value="ECO:0007669"/>
    <property type="project" value="TreeGrafter"/>
</dbReference>
<feature type="compositionally biased region" description="Low complexity" evidence="2">
    <location>
        <begin position="802"/>
        <end position="812"/>
    </location>
</feature>
<feature type="compositionally biased region" description="Basic residues" evidence="2">
    <location>
        <begin position="126"/>
        <end position="138"/>
    </location>
</feature>
<dbReference type="GO" id="GO:0006325">
    <property type="term" value="P:chromatin organization"/>
    <property type="evidence" value="ECO:0007669"/>
    <property type="project" value="UniProtKB-KW"/>
</dbReference>